<keyword evidence="2" id="KW-1185">Reference proteome</keyword>
<comment type="caution">
    <text evidence="1">The sequence shown here is derived from an EMBL/GenBank/DDBJ whole genome shotgun (WGS) entry which is preliminary data.</text>
</comment>
<dbReference type="EMBL" id="PQFF01000462">
    <property type="protein sequence ID" value="RHZ48654.1"/>
    <property type="molecule type" value="Genomic_DNA"/>
</dbReference>
<evidence type="ECO:0000313" key="2">
    <source>
        <dbReference type="Proteomes" id="UP000266861"/>
    </source>
</evidence>
<proteinExistence type="predicted"/>
<protein>
    <submittedName>
        <fullName evidence="1">Uncharacterized protein</fullName>
    </submittedName>
</protein>
<reference evidence="1 2" key="1">
    <citation type="submission" date="2018-08" db="EMBL/GenBank/DDBJ databases">
        <title>Genome and evolution of the arbuscular mycorrhizal fungus Diversispora epigaea (formerly Glomus versiforme) and its bacterial endosymbionts.</title>
        <authorList>
            <person name="Sun X."/>
            <person name="Fei Z."/>
            <person name="Harrison M."/>
        </authorList>
    </citation>
    <scope>NUCLEOTIDE SEQUENCE [LARGE SCALE GENOMIC DNA]</scope>
    <source>
        <strain evidence="1 2">IT104</strain>
    </source>
</reference>
<dbReference type="AlphaFoldDB" id="A0A397GFS4"/>
<name>A0A397GFS4_9GLOM</name>
<gene>
    <name evidence="1" type="ORF">Glove_543g16</name>
</gene>
<accession>A0A397GFS4</accession>
<evidence type="ECO:0000313" key="1">
    <source>
        <dbReference type="EMBL" id="RHZ48654.1"/>
    </source>
</evidence>
<organism evidence="1 2">
    <name type="scientific">Diversispora epigaea</name>
    <dbReference type="NCBI Taxonomy" id="1348612"/>
    <lineage>
        <taxon>Eukaryota</taxon>
        <taxon>Fungi</taxon>
        <taxon>Fungi incertae sedis</taxon>
        <taxon>Mucoromycota</taxon>
        <taxon>Glomeromycotina</taxon>
        <taxon>Glomeromycetes</taxon>
        <taxon>Diversisporales</taxon>
        <taxon>Diversisporaceae</taxon>
        <taxon>Diversispora</taxon>
    </lineage>
</organism>
<dbReference type="Proteomes" id="UP000266861">
    <property type="component" value="Unassembled WGS sequence"/>
</dbReference>
<sequence length="123" mass="14230">MEEQLAFDSKQIDFKFLKVKLVLFLYFNDAIIEKKQYYLESIGVTKSHAVYSAHGIGRFLVRLKVTQVFETVSNKFISLKIYPERFFKSGCTPLRKLSKLKTAVDRYAVIGRPLPGINVHIKL</sequence>